<protein>
    <submittedName>
        <fullName evidence="2">MBL fold metallo-hydrolase</fullName>
    </submittedName>
</protein>
<dbReference type="EMBL" id="JACCKA010000024">
    <property type="protein sequence ID" value="NZA25382.1"/>
    <property type="molecule type" value="Genomic_DNA"/>
</dbReference>
<accession>A0A853J9C3</accession>
<dbReference type="SUPFAM" id="SSF56281">
    <property type="entry name" value="Metallo-hydrolase/oxidoreductase"/>
    <property type="match status" value="1"/>
</dbReference>
<proteinExistence type="predicted"/>
<sequence length="310" mass="33892">MSDPHDIVTIDTGYQRPRFCAAYLIVERGRAAFVDCGTNHSVPRLLAALEAQGLAPDAVDRVILTHVHLDHAGGAGALMRELPNARLVVHPRGAPHMIDPARLVASAKQVYGEEEFAASYGELVPVPESRVEAAADGHVVDLGGRPLLCADTPGHARHHLAVWDARSRSWFAGDIFGLSYRELDTARGAFAIPTTSPVQFDPAQMRASVRRMLGEAPEAVYVTHYGRVTDVQRLGADLIAQVEAMVDAARALADDPQRHRRLVEALVRLYVERAQRHGVADARRRVPELLGMDIDLNAQGLEVWLDRAEA</sequence>
<dbReference type="PANTHER" id="PTHR42951">
    <property type="entry name" value="METALLO-BETA-LACTAMASE DOMAIN-CONTAINING"/>
    <property type="match status" value="1"/>
</dbReference>
<keyword evidence="2" id="KW-0378">Hydrolase</keyword>
<dbReference type="Gene3D" id="3.60.15.10">
    <property type="entry name" value="Ribonuclease Z/Hydroxyacylglutathione hydrolase-like"/>
    <property type="match status" value="1"/>
</dbReference>
<dbReference type="AlphaFoldDB" id="A0A853J9C3"/>
<evidence type="ECO:0000259" key="1">
    <source>
        <dbReference type="SMART" id="SM00849"/>
    </source>
</evidence>
<dbReference type="PANTHER" id="PTHR42951:SF22">
    <property type="entry name" value="METALLO BETA-LACTAMASE SUPERFAMILY LIPOPROTEIN"/>
    <property type="match status" value="1"/>
</dbReference>
<dbReference type="Proteomes" id="UP000578091">
    <property type="component" value="Unassembled WGS sequence"/>
</dbReference>
<dbReference type="InterPro" id="IPR001279">
    <property type="entry name" value="Metallo-B-lactamas"/>
</dbReference>
<dbReference type="InterPro" id="IPR037482">
    <property type="entry name" value="ST1585_MBL-fold"/>
</dbReference>
<keyword evidence="3" id="KW-1185">Reference proteome</keyword>
<dbReference type="InterPro" id="IPR036866">
    <property type="entry name" value="RibonucZ/Hydroxyglut_hydro"/>
</dbReference>
<feature type="domain" description="Metallo-beta-lactamase" evidence="1">
    <location>
        <begin position="19"/>
        <end position="224"/>
    </location>
</feature>
<gene>
    <name evidence="2" type="ORF">H0E84_03220</name>
</gene>
<dbReference type="SMART" id="SM00849">
    <property type="entry name" value="Lactamase_B"/>
    <property type="match status" value="1"/>
</dbReference>
<evidence type="ECO:0000313" key="3">
    <source>
        <dbReference type="Proteomes" id="UP000578091"/>
    </source>
</evidence>
<dbReference type="GO" id="GO:0016787">
    <property type="term" value="F:hydrolase activity"/>
    <property type="evidence" value="ECO:0007669"/>
    <property type="project" value="UniProtKB-KW"/>
</dbReference>
<dbReference type="CDD" id="cd07726">
    <property type="entry name" value="ST1585-like_MBL-fold"/>
    <property type="match status" value="1"/>
</dbReference>
<comment type="caution">
    <text evidence="2">The sequence shown here is derived from an EMBL/GenBank/DDBJ whole genome shotgun (WGS) entry which is preliminary data.</text>
</comment>
<dbReference type="RefSeq" id="WP_180677183.1">
    <property type="nucleotide sequence ID" value="NZ_JACCKA010000024.1"/>
</dbReference>
<dbReference type="Pfam" id="PF00753">
    <property type="entry name" value="Lactamase_B"/>
    <property type="match status" value="1"/>
</dbReference>
<name>A0A853J9C3_9GAMM</name>
<evidence type="ECO:0000313" key="2">
    <source>
        <dbReference type="EMBL" id="NZA25382.1"/>
    </source>
</evidence>
<organism evidence="2 3">
    <name type="scientific">Luteimonas salinisoli</name>
    <dbReference type="NCBI Taxonomy" id="2752307"/>
    <lineage>
        <taxon>Bacteria</taxon>
        <taxon>Pseudomonadati</taxon>
        <taxon>Pseudomonadota</taxon>
        <taxon>Gammaproteobacteria</taxon>
        <taxon>Lysobacterales</taxon>
        <taxon>Lysobacteraceae</taxon>
        <taxon>Luteimonas</taxon>
    </lineage>
</organism>
<dbReference type="InterPro" id="IPR050855">
    <property type="entry name" value="NDM-1-like"/>
</dbReference>
<reference evidence="2 3" key="1">
    <citation type="submission" date="2020-07" db="EMBL/GenBank/DDBJ databases">
        <title>Luteimonas sp. SJ-92.</title>
        <authorList>
            <person name="Huang X.-X."/>
            <person name="Xu L."/>
            <person name="Sun J.-Q."/>
        </authorList>
    </citation>
    <scope>NUCLEOTIDE SEQUENCE [LARGE SCALE GENOMIC DNA]</scope>
    <source>
        <strain evidence="2 3">SJ-92</strain>
    </source>
</reference>